<dbReference type="AlphaFoldDB" id="A0A089IR03"/>
<dbReference type="KEGG" id="pdu:PDUR_05320"/>
<dbReference type="Pfam" id="PF02397">
    <property type="entry name" value="Bac_transf"/>
    <property type="match status" value="1"/>
</dbReference>
<dbReference type="RefSeq" id="WP_042205365.1">
    <property type="nucleotide sequence ID" value="NZ_CP009288.1"/>
</dbReference>
<name>A0A089IR03_PAEDU</name>
<dbReference type="OrthoDB" id="9808602at2"/>
<dbReference type="GO" id="GO:0016780">
    <property type="term" value="F:phosphotransferase activity, for other substituted phosphate groups"/>
    <property type="evidence" value="ECO:0007669"/>
    <property type="project" value="TreeGrafter"/>
</dbReference>
<protein>
    <submittedName>
        <fullName evidence="3">Sugar transferase</fullName>
    </submittedName>
</protein>
<dbReference type="STRING" id="44251.PDUR_05320"/>
<evidence type="ECO:0000313" key="3">
    <source>
        <dbReference type="EMBL" id="AIQ11454.1"/>
    </source>
</evidence>
<dbReference type="PANTHER" id="PTHR30576:SF8">
    <property type="entry name" value="UNDECAPRENYL-PHOSPHATE GALACTOSE PHOSPHOTRANSFERASE"/>
    <property type="match status" value="1"/>
</dbReference>
<proteinExistence type="inferred from homology"/>
<gene>
    <name evidence="3" type="ORF">PDUR_05320</name>
</gene>
<dbReference type="PANTHER" id="PTHR30576">
    <property type="entry name" value="COLANIC BIOSYNTHESIS UDP-GLUCOSE LIPID CARRIER TRANSFERASE"/>
    <property type="match status" value="1"/>
</dbReference>
<dbReference type="InterPro" id="IPR003362">
    <property type="entry name" value="Bact_transf"/>
</dbReference>
<dbReference type="Proteomes" id="UP000029409">
    <property type="component" value="Chromosome"/>
</dbReference>
<organism evidence="3 4">
    <name type="scientific">Paenibacillus durus</name>
    <name type="common">Paenibacillus azotofixans</name>
    <dbReference type="NCBI Taxonomy" id="44251"/>
    <lineage>
        <taxon>Bacteria</taxon>
        <taxon>Bacillati</taxon>
        <taxon>Bacillota</taxon>
        <taxon>Bacilli</taxon>
        <taxon>Bacillales</taxon>
        <taxon>Paenibacillaceae</taxon>
        <taxon>Paenibacillus</taxon>
    </lineage>
</organism>
<dbReference type="EMBL" id="CP009288">
    <property type="protein sequence ID" value="AIQ11454.1"/>
    <property type="molecule type" value="Genomic_DNA"/>
</dbReference>
<evidence type="ECO:0000259" key="2">
    <source>
        <dbReference type="Pfam" id="PF02397"/>
    </source>
</evidence>
<accession>A0A089IR03</accession>
<sequence>MKRAFDLAVSLALLIVLSPVIAGTALLVRLKLGSPILFKQTRPGLHGKPFHVYKFRTMTDERDDTGQLLSDHIRLTPFGQFLRKYSLDELPQLWNVVNGDISLVGPRPLLMSYLQLYTEEQARRHLVKPGITGWAQVNGRNAISWEEKFKLDTWYVDHYSFALDLKILVMTLLKVVRSEGISSGNHVTMPVFQGGVNKEEGSRG</sequence>
<reference evidence="3 4" key="1">
    <citation type="submission" date="2014-08" db="EMBL/GenBank/DDBJ databases">
        <title>Comparative genomics of the Paenibacillus odorifer group.</title>
        <authorList>
            <person name="den Bakker H.C."/>
            <person name="Tsai Y.-C."/>
            <person name="Martin N."/>
            <person name="Korlach J."/>
            <person name="Wiedmann M."/>
        </authorList>
    </citation>
    <scope>NUCLEOTIDE SEQUENCE [LARGE SCALE GENOMIC DNA]</scope>
    <source>
        <strain evidence="3 4">DSM 1735</strain>
    </source>
</reference>
<keyword evidence="3" id="KW-0808">Transferase</keyword>
<evidence type="ECO:0000256" key="1">
    <source>
        <dbReference type="ARBA" id="ARBA00006464"/>
    </source>
</evidence>
<keyword evidence="4" id="KW-1185">Reference proteome</keyword>
<dbReference type="eggNOG" id="COG2148">
    <property type="taxonomic scope" value="Bacteria"/>
</dbReference>
<evidence type="ECO:0000313" key="4">
    <source>
        <dbReference type="Proteomes" id="UP000029409"/>
    </source>
</evidence>
<feature type="domain" description="Bacterial sugar transferase" evidence="2">
    <location>
        <begin position="2"/>
        <end position="176"/>
    </location>
</feature>
<comment type="similarity">
    <text evidence="1">Belongs to the bacterial sugar transferase family.</text>
</comment>